<keyword evidence="1" id="KW-0472">Membrane</keyword>
<protein>
    <submittedName>
        <fullName evidence="2">Uncharacterized protein</fullName>
    </submittedName>
</protein>
<keyword evidence="1" id="KW-1133">Transmembrane helix</keyword>
<evidence type="ECO:0000313" key="3">
    <source>
        <dbReference type="Proteomes" id="UP000483820"/>
    </source>
</evidence>
<evidence type="ECO:0000313" key="2">
    <source>
        <dbReference type="EMBL" id="KAF1752439.1"/>
    </source>
</evidence>
<dbReference type="EMBL" id="WUAV01000005">
    <property type="protein sequence ID" value="KAF1752439.1"/>
    <property type="molecule type" value="Genomic_DNA"/>
</dbReference>
<evidence type="ECO:0000256" key="1">
    <source>
        <dbReference type="SAM" id="Phobius"/>
    </source>
</evidence>
<dbReference type="PROSITE" id="PS51257">
    <property type="entry name" value="PROKAR_LIPOPROTEIN"/>
    <property type="match status" value="1"/>
</dbReference>
<dbReference type="Proteomes" id="UP000483820">
    <property type="component" value="Chromosome V"/>
</dbReference>
<dbReference type="CTD" id="9825471"/>
<organism evidence="2 3">
    <name type="scientific">Caenorhabditis remanei</name>
    <name type="common">Caenorhabditis vulgaris</name>
    <dbReference type="NCBI Taxonomy" id="31234"/>
    <lineage>
        <taxon>Eukaryota</taxon>
        <taxon>Metazoa</taxon>
        <taxon>Ecdysozoa</taxon>
        <taxon>Nematoda</taxon>
        <taxon>Chromadorea</taxon>
        <taxon>Rhabditida</taxon>
        <taxon>Rhabditina</taxon>
        <taxon>Rhabditomorpha</taxon>
        <taxon>Rhabditoidea</taxon>
        <taxon>Rhabditidae</taxon>
        <taxon>Peloderinae</taxon>
        <taxon>Caenorhabditis</taxon>
    </lineage>
</organism>
<dbReference type="RefSeq" id="XP_053581746.1">
    <property type="nucleotide sequence ID" value="XM_053732833.1"/>
</dbReference>
<dbReference type="GeneID" id="9825471"/>
<gene>
    <name evidence="2" type="ORF">GCK72_018994</name>
</gene>
<name>A0A6A5GDE1_CAERE</name>
<dbReference type="KEGG" id="crq:GCK72_018994"/>
<comment type="caution">
    <text evidence="2">The sequence shown here is derived from an EMBL/GenBank/DDBJ whole genome shotgun (WGS) entry which is preliminary data.</text>
</comment>
<sequence>MRRVPRCSLLKGTLDDFFLCITLLCFMLSCAKLPRDILFGFPLLILWNSLLGVVPTSSFPNPSGTEFDCSPVPQEGSVVAVAQESWGGRGYGPYGGYGGYPMYGGYGMYGGYRPGLLGMILGKKK</sequence>
<feature type="transmembrane region" description="Helical" evidence="1">
    <location>
        <begin position="37"/>
        <end position="54"/>
    </location>
</feature>
<proteinExistence type="predicted"/>
<reference evidence="2 3" key="1">
    <citation type="submission" date="2019-12" db="EMBL/GenBank/DDBJ databases">
        <title>Chromosome-level assembly of the Caenorhabditis remanei genome.</title>
        <authorList>
            <person name="Teterina A.A."/>
            <person name="Willis J.H."/>
            <person name="Phillips P.C."/>
        </authorList>
    </citation>
    <scope>NUCLEOTIDE SEQUENCE [LARGE SCALE GENOMIC DNA]</scope>
    <source>
        <strain evidence="2 3">PX506</strain>
        <tissue evidence="2">Whole organism</tissue>
    </source>
</reference>
<dbReference type="AlphaFoldDB" id="A0A6A5GDE1"/>
<keyword evidence="1" id="KW-0812">Transmembrane</keyword>
<accession>A0A6A5GDE1</accession>